<name>A0A7J7EMQ7_DICBM</name>
<sequence>GLLTFRDVAIEFSQEEWECLDHTQRELYRDVMLENYRNLVSLGLVVSKPDLIALLEQKMAPWDCMIGVVEILGFSAESPKTLETGAYTFCCIISNPVETLNMTLQSSDAVISLQAQHLPKMYLKLHKKEDTPQIEDPEIKESEKTGQDVEEGQKPRGPWGQIVQKRPQIQQIRHEELLRREVP</sequence>
<feature type="region of interest" description="Disordered" evidence="1">
    <location>
        <begin position="129"/>
        <end position="167"/>
    </location>
</feature>
<feature type="compositionally biased region" description="Basic and acidic residues" evidence="1">
    <location>
        <begin position="129"/>
        <end position="154"/>
    </location>
</feature>
<feature type="domain" description="KRAB" evidence="2">
    <location>
        <begin position="3"/>
        <end position="74"/>
    </location>
</feature>
<organism evidence="3 4">
    <name type="scientific">Diceros bicornis minor</name>
    <name type="common">South-central black rhinoceros</name>
    <dbReference type="NCBI Taxonomy" id="77932"/>
    <lineage>
        <taxon>Eukaryota</taxon>
        <taxon>Metazoa</taxon>
        <taxon>Chordata</taxon>
        <taxon>Craniata</taxon>
        <taxon>Vertebrata</taxon>
        <taxon>Euteleostomi</taxon>
        <taxon>Mammalia</taxon>
        <taxon>Eutheria</taxon>
        <taxon>Laurasiatheria</taxon>
        <taxon>Perissodactyla</taxon>
        <taxon>Rhinocerotidae</taxon>
        <taxon>Diceros</taxon>
    </lineage>
</organism>
<comment type="caution">
    <text evidence="3">The sequence shown here is derived from an EMBL/GenBank/DDBJ whole genome shotgun (WGS) entry which is preliminary data.</text>
</comment>
<dbReference type="SUPFAM" id="SSF109640">
    <property type="entry name" value="KRAB domain (Kruppel-associated box)"/>
    <property type="match status" value="1"/>
</dbReference>
<evidence type="ECO:0000259" key="2">
    <source>
        <dbReference type="PROSITE" id="PS50805"/>
    </source>
</evidence>
<dbReference type="InterPro" id="IPR036051">
    <property type="entry name" value="KRAB_dom_sf"/>
</dbReference>
<dbReference type="PROSITE" id="PS50805">
    <property type="entry name" value="KRAB"/>
    <property type="match status" value="1"/>
</dbReference>
<dbReference type="SMART" id="SM00349">
    <property type="entry name" value="KRAB"/>
    <property type="match status" value="1"/>
</dbReference>
<dbReference type="Gene3D" id="6.10.140.140">
    <property type="match status" value="1"/>
</dbReference>
<keyword evidence="4" id="KW-1185">Reference proteome</keyword>
<accession>A0A7J7EMQ7</accession>
<evidence type="ECO:0000256" key="1">
    <source>
        <dbReference type="SAM" id="MobiDB-lite"/>
    </source>
</evidence>
<dbReference type="InterPro" id="IPR050169">
    <property type="entry name" value="Krueppel_C2H2_ZnF"/>
</dbReference>
<dbReference type="InterPro" id="IPR001909">
    <property type="entry name" value="KRAB"/>
</dbReference>
<dbReference type="Proteomes" id="UP000551758">
    <property type="component" value="Unassembled WGS sequence"/>
</dbReference>
<evidence type="ECO:0000313" key="3">
    <source>
        <dbReference type="EMBL" id="KAF5917039.1"/>
    </source>
</evidence>
<dbReference type="GO" id="GO:0006355">
    <property type="term" value="P:regulation of DNA-templated transcription"/>
    <property type="evidence" value="ECO:0007669"/>
    <property type="project" value="InterPro"/>
</dbReference>
<dbReference type="Pfam" id="PF01352">
    <property type="entry name" value="KRAB"/>
    <property type="match status" value="1"/>
</dbReference>
<reference evidence="3 4" key="1">
    <citation type="journal article" date="2020" name="Mol. Biol. Evol.">
        <title>Interspecific Gene Flow and the Evolution of Specialization in Black and White Rhinoceros.</title>
        <authorList>
            <person name="Moodley Y."/>
            <person name="Westbury M.V."/>
            <person name="Russo I.M."/>
            <person name="Gopalakrishnan S."/>
            <person name="Rakotoarivelo A."/>
            <person name="Olsen R.A."/>
            <person name="Prost S."/>
            <person name="Tunstall T."/>
            <person name="Ryder O.A."/>
            <person name="Dalen L."/>
            <person name="Bruford M.W."/>
        </authorList>
    </citation>
    <scope>NUCLEOTIDE SEQUENCE [LARGE SCALE GENOMIC DNA]</scope>
    <source>
        <strain evidence="3">SBR-YM</strain>
        <tissue evidence="3">Skin</tissue>
    </source>
</reference>
<dbReference type="EMBL" id="JACDTQ010002604">
    <property type="protein sequence ID" value="KAF5917039.1"/>
    <property type="molecule type" value="Genomic_DNA"/>
</dbReference>
<gene>
    <name evidence="3" type="ORF">HPG69_013963</name>
</gene>
<dbReference type="PANTHER" id="PTHR23232">
    <property type="entry name" value="KRAB DOMAIN C2H2 ZINC FINGER"/>
    <property type="match status" value="1"/>
</dbReference>
<dbReference type="PANTHER" id="PTHR23232:SF160">
    <property type="entry name" value="KRAB DOMAIN-CONTAINING PROTEIN"/>
    <property type="match status" value="1"/>
</dbReference>
<dbReference type="CDD" id="cd07765">
    <property type="entry name" value="KRAB_A-box"/>
    <property type="match status" value="1"/>
</dbReference>
<protein>
    <recommendedName>
        <fullName evidence="2">KRAB domain-containing protein</fullName>
    </recommendedName>
</protein>
<dbReference type="AlphaFoldDB" id="A0A7J7EMQ7"/>
<feature type="non-terminal residue" evidence="3">
    <location>
        <position position="183"/>
    </location>
</feature>
<proteinExistence type="predicted"/>
<evidence type="ECO:0000313" key="4">
    <source>
        <dbReference type="Proteomes" id="UP000551758"/>
    </source>
</evidence>